<name>A0AAE4NU19_9EURY</name>
<feature type="transmembrane region" description="Helical" evidence="1">
    <location>
        <begin position="231"/>
        <end position="251"/>
    </location>
</feature>
<evidence type="ECO:0000313" key="2">
    <source>
        <dbReference type="EMBL" id="MDV3104338.1"/>
    </source>
</evidence>
<keyword evidence="3" id="KW-1185">Reference proteome</keyword>
<evidence type="ECO:0000256" key="1">
    <source>
        <dbReference type="SAM" id="Phobius"/>
    </source>
</evidence>
<dbReference type="RefSeq" id="WP_315342524.1">
    <property type="nucleotide sequence ID" value="NZ_JAVDZE010000003.1"/>
</dbReference>
<dbReference type="EMBL" id="JAVDZE010000003">
    <property type="protein sequence ID" value="MDV3104338.1"/>
    <property type="molecule type" value="Genomic_DNA"/>
</dbReference>
<keyword evidence="1" id="KW-0812">Transmembrane</keyword>
<sequence>MKRFLTLLSWEISDPLRLAIFLLGVPSLTYVLEVSYLKAQWEVVSVSSTTFIPPTVPPINSVTAIHLFEYLSFSPGFWILLAFLVSVFSILAFRYDRERGYAFTVYSLPFTKGELFLAKTLSVLLASILFLYIPLLIVDLVPNADIIGVVKEITLTTRYFYLLVFATYFVLFSLSVSVTFSVLLRNMFLSFIASFFLLVLPFFADLSWPPFSFVPMLEKSLCWVSPFESGWVLRGLVVPAVLLTLSGAVFVRGDVL</sequence>
<accession>A0AAE4NU19</accession>
<organism evidence="2 3">
    <name type="scientific">Thermococcus waiotapuensis</name>
    <dbReference type="NCBI Taxonomy" id="90909"/>
    <lineage>
        <taxon>Archaea</taxon>
        <taxon>Methanobacteriati</taxon>
        <taxon>Methanobacteriota</taxon>
        <taxon>Thermococci</taxon>
        <taxon>Thermococcales</taxon>
        <taxon>Thermococcaceae</taxon>
        <taxon>Thermococcus</taxon>
    </lineage>
</organism>
<keyword evidence="1" id="KW-1133">Transmembrane helix</keyword>
<keyword evidence="1" id="KW-0472">Membrane</keyword>
<feature type="transmembrane region" description="Helical" evidence="1">
    <location>
        <begin position="191"/>
        <end position="211"/>
    </location>
</feature>
<comment type="caution">
    <text evidence="2">The sequence shown here is derived from an EMBL/GenBank/DDBJ whole genome shotgun (WGS) entry which is preliminary data.</text>
</comment>
<feature type="transmembrane region" description="Helical" evidence="1">
    <location>
        <begin position="12"/>
        <end position="32"/>
    </location>
</feature>
<proteinExistence type="predicted"/>
<feature type="transmembrane region" description="Helical" evidence="1">
    <location>
        <begin position="76"/>
        <end position="95"/>
    </location>
</feature>
<protein>
    <submittedName>
        <fullName evidence="2">ABC transporter permease subunit</fullName>
    </submittedName>
</protein>
<feature type="transmembrane region" description="Helical" evidence="1">
    <location>
        <begin position="116"/>
        <end position="138"/>
    </location>
</feature>
<feature type="transmembrane region" description="Helical" evidence="1">
    <location>
        <begin position="158"/>
        <end position="184"/>
    </location>
</feature>
<dbReference type="Proteomes" id="UP001245683">
    <property type="component" value="Unassembled WGS sequence"/>
</dbReference>
<dbReference type="AlphaFoldDB" id="A0AAE4NU19"/>
<reference evidence="2 3" key="1">
    <citation type="submission" date="2023-08" db="EMBL/GenBank/DDBJ databases">
        <title>Draft genome sequence of Thermococcus waiotapuensis WT1T, a thermophilic sulphur-dependent archaeon from order Thermococcales.</title>
        <authorList>
            <person name="Manners S.H."/>
            <person name="Carere C.R."/>
            <person name="Dhami M.K."/>
            <person name="Dobson R.C.J."/>
            <person name="Stott M.B."/>
        </authorList>
    </citation>
    <scope>NUCLEOTIDE SEQUENCE [LARGE SCALE GENOMIC DNA]</scope>
    <source>
        <strain evidence="2 3">WT1</strain>
    </source>
</reference>
<gene>
    <name evidence="2" type="ORF">RBI02_07305</name>
</gene>
<evidence type="ECO:0000313" key="3">
    <source>
        <dbReference type="Proteomes" id="UP001245683"/>
    </source>
</evidence>